<dbReference type="GO" id="GO:0120159">
    <property type="term" value="F:rRNA pseudouridine synthase activity"/>
    <property type="evidence" value="ECO:0007669"/>
    <property type="project" value="UniProtKB-ARBA"/>
</dbReference>
<evidence type="ECO:0000256" key="2">
    <source>
        <dbReference type="ARBA" id="ARBA00023235"/>
    </source>
</evidence>
<dbReference type="Proteomes" id="UP000824139">
    <property type="component" value="Unassembled WGS sequence"/>
</dbReference>
<evidence type="ECO:0000256" key="1">
    <source>
        <dbReference type="ARBA" id="ARBA00008348"/>
    </source>
</evidence>
<dbReference type="PANTHER" id="PTHR47683:SF2">
    <property type="entry name" value="RNA-BINDING S4 DOMAIN-CONTAINING PROTEIN"/>
    <property type="match status" value="1"/>
</dbReference>
<dbReference type="PROSITE" id="PS01149">
    <property type="entry name" value="PSI_RSU"/>
    <property type="match status" value="1"/>
</dbReference>
<dbReference type="InterPro" id="IPR050343">
    <property type="entry name" value="RsuA_PseudoU_synthase"/>
</dbReference>
<dbReference type="InterPro" id="IPR002942">
    <property type="entry name" value="S4_RNA-bd"/>
</dbReference>
<dbReference type="SUPFAM" id="SSF55174">
    <property type="entry name" value="Alpha-L RNA-binding motif"/>
    <property type="match status" value="1"/>
</dbReference>
<dbReference type="CDD" id="cd00165">
    <property type="entry name" value="S4"/>
    <property type="match status" value="1"/>
</dbReference>
<evidence type="ECO:0000259" key="5">
    <source>
        <dbReference type="SMART" id="SM00363"/>
    </source>
</evidence>
<dbReference type="InterPro" id="IPR020103">
    <property type="entry name" value="PsdUridine_synth_cat_dom_sf"/>
</dbReference>
<dbReference type="InterPro" id="IPR018496">
    <property type="entry name" value="PsdUridine_synth_RsuA/RluB_CS"/>
</dbReference>
<protein>
    <recommendedName>
        <fullName evidence="4">Pseudouridine synthase</fullName>
        <ecNumber evidence="4">5.4.99.-</ecNumber>
    </recommendedName>
</protein>
<evidence type="ECO:0000256" key="4">
    <source>
        <dbReference type="RuleBase" id="RU003887"/>
    </source>
</evidence>
<dbReference type="InterPro" id="IPR020094">
    <property type="entry name" value="TruA/RsuA/RluB/E/F_N"/>
</dbReference>
<accession>A0A9D1K436</accession>
<dbReference type="PANTHER" id="PTHR47683">
    <property type="entry name" value="PSEUDOURIDINE SYNTHASE FAMILY PROTEIN-RELATED"/>
    <property type="match status" value="1"/>
</dbReference>
<dbReference type="InterPro" id="IPR006145">
    <property type="entry name" value="PsdUridine_synth_RsuA/RluA"/>
</dbReference>
<dbReference type="Pfam" id="PF00849">
    <property type="entry name" value="PseudoU_synth_2"/>
    <property type="match status" value="1"/>
</dbReference>
<evidence type="ECO:0000313" key="7">
    <source>
        <dbReference type="Proteomes" id="UP000824139"/>
    </source>
</evidence>
<dbReference type="NCBIfam" id="TIGR00093">
    <property type="entry name" value="pseudouridine synthase"/>
    <property type="match status" value="1"/>
</dbReference>
<dbReference type="SMART" id="SM00363">
    <property type="entry name" value="S4"/>
    <property type="match status" value="1"/>
</dbReference>
<feature type="domain" description="RNA-binding S4" evidence="5">
    <location>
        <begin position="4"/>
        <end position="66"/>
    </location>
</feature>
<keyword evidence="3" id="KW-0694">RNA-binding</keyword>
<dbReference type="SUPFAM" id="SSF55120">
    <property type="entry name" value="Pseudouridine synthase"/>
    <property type="match status" value="1"/>
</dbReference>
<keyword evidence="2 4" id="KW-0413">Isomerase</keyword>
<dbReference type="AlphaFoldDB" id="A0A9D1K436"/>
<dbReference type="InterPro" id="IPR042092">
    <property type="entry name" value="PsdUridine_s_RsuA/RluB/E/F_cat"/>
</dbReference>
<dbReference type="Gene3D" id="3.10.290.10">
    <property type="entry name" value="RNA-binding S4 domain"/>
    <property type="match status" value="1"/>
</dbReference>
<dbReference type="PROSITE" id="PS50889">
    <property type="entry name" value="S4"/>
    <property type="match status" value="1"/>
</dbReference>
<gene>
    <name evidence="6" type="ORF">IAD41_08165</name>
</gene>
<dbReference type="InterPro" id="IPR036986">
    <property type="entry name" value="S4_RNA-bd_sf"/>
</dbReference>
<sequence>MPSIRLNKFIASSGLCSRRKADELIESGVVFVNGKKVTELGFLVGEKDKVFVNQKQIRPVKHEYYRFYKPAGYITTAEDEKGRKTIYDLLPESLYHLRPVGRLDKDSTGLLILTNDGDLINELTHPSVKIPKVYLVSIDNIIHPHELEQMAAGIEIEPGKKAYADITVLEADKKHTYMQITLYQGMNRQIRKMFEHFGYEVKTLKRIQHAIINLDGLKRGEFKPIKPRQIKDLKNFMNRIKNND</sequence>
<comment type="caution">
    <text evidence="6">The sequence shown here is derived from an EMBL/GenBank/DDBJ whole genome shotgun (WGS) entry which is preliminary data.</text>
</comment>
<dbReference type="FunFam" id="3.10.290.10:FF:000003">
    <property type="entry name" value="Pseudouridine synthase"/>
    <property type="match status" value="1"/>
</dbReference>
<dbReference type="Gene3D" id="3.30.70.1560">
    <property type="entry name" value="Alpha-L RNA-binding motif"/>
    <property type="match status" value="1"/>
</dbReference>
<reference evidence="6" key="1">
    <citation type="submission" date="2020-10" db="EMBL/GenBank/DDBJ databases">
        <authorList>
            <person name="Gilroy R."/>
        </authorList>
    </citation>
    <scope>NUCLEOTIDE SEQUENCE</scope>
    <source>
        <strain evidence="6">CHK152-2994</strain>
    </source>
</reference>
<dbReference type="InterPro" id="IPR000748">
    <property type="entry name" value="PsdUridine_synth_RsuA/RluB/E/F"/>
</dbReference>
<dbReference type="EMBL" id="DVJO01000177">
    <property type="protein sequence ID" value="HIS83560.1"/>
    <property type="molecule type" value="Genomic_DNA"/>
</dbReference>
<proteinExistence type="inferred from homology"/>
<organism evidence="6 7">
    <name type="scientific">Candidatus Scatenecus faecavium</name>
    <dbReference type="NCBI Taxonomy" id="2840915"/>
    <lineage>
        <taxon>Bacteria</taxon>
        <taxon>Candidatus Scatenecus</taxon>
    </lineage>
</organism>
<dbReference type="GO" id="GO:0003723">
    <property type="term" value="F:RNA binding"/>
    <property type="evidence" value="ECO:0007669"/>
    <property type="project" value="UniProtKB-KW"/>
</dbReference>
<evidence type="ECO:0000313" key="6">
    <source>
        <dbReference type="EMBL" id="HIS83560.1"/>
    </source>
</evidence>
<dbReference type="Pfam" id="PF01479">
    <property type="entry name" value="S4"/>
    <property type="match status" value="1"/>
</dbReference>
<dbReference type="CDD" id="cd02870">
    <property type="entry name" value="PseudoU_synth_RsuA_like"/>
    <property type="match status" value="1"/>
</dbReference>
<name>A0A9D1K436_9BACT</name>
<dbReference type="EC" id="5.4.99.-" evidence="4"/>
<dbReference type="GO" id="GO:0000455">
    <property type="term" value="P:enzyme-directed rRNA pseudouridine synthesis"/>
    <property type="evidence" value="ECO:0007669"/>
    <property type="project" value="UniProtKB-ARBA"/>
</dbReference>
<evidence type="ECO:0000256" key="3">
    <source>
        <dbReference type="PROSITE-ProRule" id="PRU00182"/>
    </source>
</evidence>
<comment type="similarity">
    <text evidence="1 4">Belongs to the pseudouridine synthase RsuA family.</text>
</comment>
<reference evidence="6" key="2">
    <citation type="journal article" date="2021" name="PeerJ">
        <title>Extensive microbial diversity within the chicken gut microbiome revealed by metagenomics and culture.</title>
        <authorList>
            <person name="Gilroy R."/>
            <person name="Ravi A."/>
            <person name="Getino M."/>
            <person name="Pursley I."/>
            <person name="Horton D.L."/>
            <person name="Alikhan N.F."/>
            <person name="Baker D."/>
            <person name="Gharbi K."/>
            <person name="Hall N."/>
            <person name="Watson M."/>
            <person name="Adriaenssens E.M."/>
            <person name="Foster-Nyarko E."/>
            <person name="Jarju S."/>
            <person name="Secka A."/>
            <person name="Antonio M."/>
            <person name="Oren A."/>
            <person name="Chaudhuri R.R."/>
            <person name="La Ragione R."/>
            <person name="Hildebrand F."/>
            <person name="Pallen M.J."/>
        </authorList>
    </citation>
    <scope>NUCLEOTIDE SEQUENCE</scope>
    <source>
        <strain evidence="6">CHK152-2994</strain>
    </source>
</reference>
<dbReference type="Gene3D" id="3.30.70.580">
    <property type="entry name" value="Pseudouridine synthase I, catalytic domain, N-terminal subdomain"/>
    <property type="match status" value="1"/>
</dbReference>